<keyword evidence="2" id="KW-1185">Reference proteome</keyword>
<dbReference type="EMBL" id="JAZDUA010000095">
    <property type="protein sequence ID" value="KAK7868419.1"/>
    <property type="molecule type" value="Genomic_DNA"/>
</dbReference>
<dbReference type="AlphaFoldDB" id="A0AAN9W1R1"/>
<reference evidence="1 2" key="1">
    <citation type="submission" date="2024-03" db="EMBL/GenBank/DDBJ databases">
        <title>The genome assembly and annotation of the cricket Gryllus longicercus Weissman &amp; Gray.</title>
        <authorList>
            <person name="Szrajer S."/>
            <person name="Gray D."/>
            <person name="Ylla G."/>
        </authorList>
    </citation>
    <scope>NUCLEOTIDE SEQUENCE [LARGE SCALE GENOMIC DNA]</scope>
    <source>
        <strain evidence="1">DAG 2021-001</strain>
        <tissue evidence="1">Whole body minus gut</tissue>
    </source>
</reference>
<sequence>MEEINVLTESIIKIEAVKEEPDDVNEDNCWNAFVSNITINGII</sequence>
<proteinExistence type="predicted"/>
<name>A0AAN9W1R1_9ORTH</name>
<dbReference type="Proteomes" id="UP001378592">
    <property type="component" value="Unassembled WGS sequence"/>
</dbReference>
<comment type="caution">
    <text evidence="1">The sequence shown here is derived from an EMBL/GenBank/DDBJ whole genome shotgun (WGS) entry which is preliminary data.</text>
</comment>
<evidence type="ECO:0000313" key="1">
    <source>
        <dbReference type="EMBL" id="KAK7868419.1"/>
    </source>
</evidence>
<evidence type="ECO:0000313" key="2">
    <source>
        <dbReference type="Proteomes" id="UP001378592"/>
    </source>
</evidence>
<gene>
    <name evidence="1" type="ORF">R5R35_005043</name>
</gene>
<accession>A0AAN9W1R1</accession>
<protein>
    <submittedName>
        <fullName evidence="1">Uncharacterized protein</fullName>
    </submittedName>
</protein>
<organism evidence="1 2">
    <name type="scientific">Gryllus longicercus</name>
    <dbReference type="NCBI Taxonomy" id="2509291"/>
    <lineage>
        <taxon>Eukaryota</taxon>
        <taxon>Metazoa</taxon>
        <taxon>Ecdysozoa</taxon>
        <taxon>Arthropoda</taxon>
        <taxon>Hexapoda</taxon>
        <taxon>Insecta</taxon>
        <taxon>Pterygota</taxon>
        <taxon>Neoptera</taxon>
        <taxon>Polyneoptera</taxon>
        <taxon>Orthoptera</taxon>
        <taxon>Ensifera</taxon>
        <taxon>Gryllidea</taxon>
        <taxon>Grylloidea</taxon>
        <taxon>Gryllidae</taxon>
        <taxon>Gryllinae</taxon>
        <taxon>Gryllus</taxon>
    </lineage>
</organism>